<protein>
    <submittedName>
        <fullName evidence="2">Uncharacterized protein</fullName>
    </submittedName>
</protein>
<organism evidence="2 3">
    <name type="scientific">Giardia intestinalis (strain P15)</name>
    <name type="common">Giardia lamblia</name>
    <dbReference type="NCBI Taxonomy" id="658858"/>
    <lineage>
        <taxon>Eukaryota</taxon>
        <taxon>Metamonada</taxon>
        <taxon>Diplomonadida</taxon>
        <taxon>Hexamitidae</taxon>
        <taxon>Giardiinae</taxon>
        <taxon>Giardia</taxon>
    </lineage>
</organism>
<dbReference type="OrthoDB" id="10255387at2759"/>
<evidence type="ECO:0000256" key="1">
    <source>
        <dbReference type="SAM" id="MobiDB-lite"/>
    </source>
</evidence>
<evidence type="ECO:0000313" key="3">
    <source>
        <dbReference type="Proteomes" id="UP000008974"/>
    </source>
</evidence>
<dbReference type="Proteomes" id="UP000008974">
    <property type="component" value="Unassembled WGS sequence"/>
</dbReference>
<dbReference type="AlphaFoldDB" id="E1F6G7"/>
<reference evidence="2 3" key="1">
    <citation type="journal article" date="2010" name="BMC Genomics">
        <title>Genome analysis and comparative genomics of a Giardia intestinalis assemblage E isolate.</title>
        <authorList>
            <person name="Jerlstrom-Hultqvist J."/>
            <person name="Franzen O."/>
            <person name="Ankarklev J."/>
            <person name="Xu F."/>
            <person name="Nohynkova E."/>
            <person name="Andersson J.O."/>
            <person name="Svard S.G."/>
            <person name="Andersson B."/>
        </authorList>
    </citation>
    <scope>NUCLEOTIDE SEQUENCE [LARGE SCALE GENOMIC DNA]</scope>
    <source>
        <strain evidence="2 3">P15</strain>
    </source>
</reference>
<accession>E1F6G7</accession>
<name>E1F6G7_GIAIA</name>
<sequence length="528" mass="57657">MPSRGSVYPAQVFYSGQRRPYSAVCIASFLSIIDAVAMENIISLPIENISMLLCDINCSELLRLHITGHGTVILYSLYRDAILSAIFTSLRRDQDAAHSATASLPFGTSDDLLSYNMMIQTTRPIGLRPSMPVRGLGSRTQPKEALVTGCFPPCPCKVLVTPFGLQISDTRQNEVLCVSYNAITAVNLDDDTCRIFVSSTSNEDGYNLILYGLSPFITEFVYVLLRAYPHFMQIHPAAEECEDQNVLFNEEECIAEKAALCSFTSDPKENQSVVPNDVVAVATTPALLESLTSHTESVHLVSVADGAVHKDQIKDISSRATNSLQAFAHIETLFGTTHSREGIASEESSNQLSPPHTPDQPAIVQHSQITAPLKVPRTGASQNSFSISSSKAESPTYFYEHLGRVYVPAVITRLQLLASSTLSVSITTSEVAYTIVVDRAFRGFDSVSRFIRTCSNQSLRNASDILDTARAEYLRNQSTYASLEPIVLLSETHAPGIAPLLLGLKEAQSICLQSSMRLVSTTIPAYRT</sequence>
<dbReference type="VEuPathDB" id="GiardiaDB:GLP15_481"/>
<dbReference type="EMBL" id="ACVC01000199">
    <property type="protein sequence ID" value="EFO61947.1"/>
    <property type="molecule type" value="Genomic_DNA"/>
</dbReference>
<proteinExistence type="predicted"/>
<comment type="caution">
    <text evidence="2">The sequence shown here is derived from an EMBL/GenBank/DDBJ whole genome shotgun (WGS) entry which is preliminary data.</text>
</comment>
<feature type="region of interest" description="Disordered" evidence="1">
    <location>
        <begin position="341"/>
        <end position="362"/>
    </location>
</feature>
<gene>
    <name evidence="2" type="ORF">GLP15_481</name>
</gene>
<dbReference type="OMA" id="CDINCSE"/>
<evidence type="ECO:0000313" key="2">
    <source>
        <dbReference type="EMBL" id="EFO61947.1"/>
    </source>
</evidence>